<evidence type="ECO:0000256" key="1">
    <source>
        <dbReference type="SAM" id="Phobius"/>
    </source>
</evidence>
<name>A0ABR7D667_9BACT</name>
<dbReference type="InterPro" id="IPR029044">
    <property type="entry name" value="Nucleotide-diphossugar_trans"/>
</dbReference>
<keyword evidence="1" id="KW-0812">Transmembrane</keyword>
<dbReference type="EMBL" id="JACOOH010000009">
    <property type="protein sequence ID" value="MBC5623284.1"/>
    <property type="molecule type" value="Genomic_DNA"/>
</dbReference>
<organism evidence="3 4">
    <name type="scientific">Butyricimonas hominis</name>
    <dbReference type="NCBI Taxonomy" id="2763032"/>
    <lineage>
        <taxon>Bacteria</taxon>
        <taxon>Pseudomonadati</taxon>
        <taxon>Bacteroidota</taxon>
        <taxon>Bacteroidia</taxon>
        <taxon>Bacteroidales</taxon>
        <taxon>Odoribacteraceae</taxon>
        <taxon>Butyricimonas</taxon>
    </lineage>
</organism>
<feature type="transmembrane region" description="Helical" evidence="1">
    <location>
        <begin position="291"/>
        <end position="311"/>
    </location>
</feature>
<accession>A0ABR7D667</accession>
<evidence type="ECO:0000313" key="4">
    <source>
        <dbReference type="Proteomes" id="UP000646484"/>
    </source>
</evidence>
<keyword evidence="1" id="KW-0472">Membrane</keyword>
<feature type="transmembrane region" description="Helical" evidence="1">
    <location>
        <begin position="346"/>
        <end position="364"/>
    </location>
</feature>
<dbReference type="SUPFAM" id="SSF53448">
    <property type="entry name" value="Nucleotide-diphospho-sugar transferases"/>
    <property type="match status" value="1"/>
</dbReference>
<feature type="transmembrane region" description="Helical" evidence="1">
    <location>
        <begin position="13"/>
        <end position="33"/>
    </location>
</feature>
<dbReference type="InterPro" id="IPR050834">
    <property type="entry name" value="Glycosyltransf_2"/>
</dbReference>
<gene>
    <name evidence="3" type="ORF">H8S64_19485</name>
</gene>
<feature type="transmembrane region" description="Helical" evidence="1">
    <location>
        <begin position="317"/>
        <end position="339"/>
    </location>
</feature>
<reference evidence="3 4" key="1">
    <citation type="submission" date="2020-08" db="EMBL/GenBank/DDBJ databases">
        <title>Genome public.</title>
        <authorList>
            <person name="Liu C."/>
            <person name="Sun Q."/>
        </authorList>
    </citation>
    <scope>NUCLEOTIDE SEQUENCE [LARGE SCALE GENOMIC DNA]</scope>
    <source>
        <strain evidence="3 4">NSJ-56</strain>
    </source>
</reference>
<comment type="caution">
    <text evidence="3">The sequence shown here is derived from an EMBL/GenBank/DDBJ whole genome shotgun (WGS) entry which is preliminary data.</text>
</comment>
<dbReference type="PANTHER" id="PTHR43685:SF2">
    <property type="entry name" value="GLYCOSYLTRANSFERASE 2-LIKE DOMAIN-CONTAINING PROTEIN"/>
    <property type="match status" value="1"/>
</dbReference>
<proteinExistence type="predicted"/>
<dbReference type="InterPro" id="IPR001173">
    <property type="entry name" value="Glyco_trans_2-like"/>
</dbReference>
<dbReference type="RefSeq" id="WP_186978362.1">
    <property type="nucleotide sequence ID" value="NZ_JACOOH010000009.1"/>
</dbReference>
<sequence>MESLLVFWEESGILKYGAIALLVLLCIYMYLIIRRVIIVSRKDKPFGKPEGEGVSVIITAHNNAEALRKNLPSFLMQAYGKYEVIVVDECSEDDTQDVLAEIQKDYPELRCTRIFPDTKFRFTKKLAINIGVLAAKYDILLFSEIHCRPATMHWVETMQSYFDENTAVVVGYANYAPGEHNITTWRAFRFLRFLEMLVLVKNKKYIFGDGCNMAYRKSYYIKNRGFAKNSQSYLGYDNDMVNELSKFGMVKTIKCPDTYVIIDKSDKKGEVNEISYYYASKMRLTMTERLGIDKGIIVRLIFYALSIYLIFTGVYPVYLSAIMIIAFLTDFVLLNICAICLKQKKLFLTSFIISTVGFVYRWYWNGYSFFNKKKWS</sequence>
<dbReference type="Proteomes" id="UP000646484">
    <property type="component" value="Unassembled WGS sequence"/>
</dbReference>
<dbReference type="Pfam" id="PF00535">
    <property type="entry name" value="Glycos_transf_2"/>
    <property type="match status" value="1"/>
</dbReference>
<dbReference type="PANTHER" id="PTHR43685">
    <property type="entry name" value="GLYCOSYLTRANSFERASE"/>
    <property type="match status" value="1"/>
</dbReference>
<keyword evidence="4" id="KW-1185">Reference proteome</keyword>
<evidence type="ECO:0000313" key="3">
    <source>
        <dbReference type="EMBL" id="MBC5623284.1"/>
    </source>
</evidence>
<evidence type="ECO:0000259" key="2">
    <source>
        <dbReference type="Pfam" id="PF00535"/>
    </source>
</evidence>
<protein>
    <submittedName>
        <fullName evidence="3">Glycosyltransferase</fullName>
    </submittedName>
</protein>
<keyword evidence="1" id="KW-1133">Transmembrane helix</keyword>
<feature type="domain" description="Glycosyltransferase 2-like" evidence="2">
    <location>
        <begin position="55"/>
        <end position="221"/>
    </location>
</feature>
<dbReference type="Gene3D" id="3.90.550.10">
    <property type="entry name" value="Spore Coat Polysaccharide Biosynthesis Protein SpsA, Chain A"/>
    <property type="match status" value="1"/>
</dbReference>